<dbReference type="EMBL" id="QKWP01000689">
    <property type="protein sequence ID" value="RIB16269.1"/>
    <property type="molecule type" value="Genomic_DNA"/>
</dbReference>
<evidence type="ECO:0000313" key="2">
    <source>
        <dbReference type="Proteomes" id="UP000266673"/>
    </source>
</evidence>
<reference evidence="1 2" key="1">
    <citation type="submission" date="2018-06" db="EMBL/GenBank/DDBJ databases">
        <title>Comparative genomics reveals the genomic features of Rhizophagus irregularis, R. cerebriforme, R. diaphanum and Gigaspora rosea, and their symbiotic lifestyle signature.</title>
        <authorList>
            <person name="Morin E."/>
            <person name="San Clemente H."/>
            <person name="Chen E.C.H."/>
            <person name="De La Providencia I."/>
            <person name="Hainaut M."/>
            <person name="Kuo A."/>
            <person name="Kohler A."/>
            <person name="Murat C."/>
            <person name="Tang N."/>
            <person name="Roy S."/>
            <person name="Loubradou J."/>
            <person name="Henrissat B."/>
            <person name="Grigoriev I.V."/>
            <person name="Corradi N."/>
            <person name="Roux C."/>
            <person name="Martin F.M."/>
        </authorList>
    </citation>
    <scope>NUCLEOTIDE SEQUENCE [LARGE SCALE GENOMIC DNA]</scope>
    <source>
        <strain evidence="1 2">DAOM 194757</strain>
    </source>
</reference>
<comment type="caution">
    <text evidence="1">The sequence shown here is derived from an EMBL/GenBank/DDBJ whole genome shotgun (WGS) entry which is preliminary data.</text>
</comment>
<dbReference type="Proteomes" id="UP000266673">
    <property type="component" value="Unassembled WGS sequence"/>
</dbReference>
<gene>
    <name evidence="1" type="ORF">C2G38_2190439</name>
</gene>
<evidence type="ECO:0000313" key="1">
    <source>
        <dbReference type="EMBL" id="RIB16269.1"/>
    </source>
</evidence>
<keyword evidence="2" id="KW-1185">Reference proteome</keyword>
<sequence length="160" mass="18630">MEIGRDKSVIISKNVSNNDNISSDDFNQIGLENENTREPILKVFEGNLIDFRCIKDDLIDLGCNARELVINNNVKEKMINESRKINMVVNTNKKKVIVKGLMKDEFEESNCGMDLSKWHWHMNFEELNNGNKSNEFANDYDRRMIEYADRIINSVVIKLQ</sequence>
<organism evidence="1 2">
    <name type="scientific">Gigaspora rosea</name>
    <dbReference type="NCBI Taxonomy" id="44941"/>
    <lineage>
        <taxon>Eukaryota</taxon>
        <taxon>Fungi</taxon>
        <taxon>Fungi incertae sedis</taxon>
        <taxon>Mucoromycota</taxon>
        <taxon>Glomeromycotina</taxon>
        <taxon>Glomeromycetes</taxon>
        <taxon>Diversisporales</taxon>
        <taxon>Gigasporaceae</taxon>
        <taxon>Gigaspora</taxon>
    </lineage>
</organism>
<protein>
    <submittedName>
        <fullName evidence="1">Uncharacterized protein</fullName>
    </submittedName>
</protein>
<name>A0A397V5R8_9GLOM</name>
<dbReference type="AlphaFoldDB" id="A0A397V5R8"/>
<proteinExistence type="predicted"/>
<accession>A0A397V5R8</accession>